<evidence type="ECO:0000256" key="4">
    <source>
        <dbReference type="ARBA" id="ARBA00023175"/>
    </source>
</evidence>
<keyword evidence="4" id="KW-0505">Motor protein</keyword>
<dbReference type="PROSITE" id="PS51456">
    <property type="entry name" value="MYOSIN_MOTOR"/>
    <property type="match status" value="1"/>
</dbReference>
<organism evidence="8 9">
    <name type="scientific">Prorocentrum cordatum</name>
    <dbReference type="NCBI Taxonomy" id="2364126"/>
    <lineage>
        <taxon>Eukaryota</taxon>
        <taxon>Sar</taxon>
        <taxon>Alveolata</taxon>
        <taxon>Dinophyceae</taxon>
        <taxon>Prorocentrales</taxon>
        <taxon>Prorocentraceae</taxon>
        <taxon>Prorocentrum</taxon>
    </lineage>
</organism>
<accession>A0ABN9SRP2</accession>
<name>A0ABN9SRP2_9DINO</name>
<dbReference type="EMBL" id="CAUYUJ010012807">
    <property type="protein sequence ID" value="CAK0834635.1"/>
    <property type="molecule type" value="Genomic_DNA"/>
</dbReference>
<feature type="domain" description="Myosin motor" evidence="7">
    <location>
        <begin position="1"/>
        <end position="109"/>
    </location>
</feature>
<evidence type="ECO:0000256" key="3">
    <source>
        <dbReference type="ARBA" id="ARBA00023123"/>
    </source>
</evidence>
<feature type="non-terminal residue" evidence="8">
    <location>
        <position position="1"/>
    </location>
</feature>
<dbReference type="PANTHER" id="PTHR13140">
    <property type="entry name" value="MYOSIN"/>
    <property type="match status" value="1"/>
</dbReference>
<evidence type="ECO:0000313" key="8">
    <source>
        <dbReference type="EMBL" id="CAK0834635.1"/>
    </source>
</evidence>
<keyword evidence="3 6" id="KW-0518">Myosin</keyword>
<comment type="similarity">
    <text evidence="6">Belongs to the TRAFAC class myosin-kinesin ATPase superfamily. Myosin family.</text>
</comment>
<evidence type="ECO:0000259" key="7">
    <source>
        <dbReference type="PROSITE" id="PS51456"/>
    </source>
</evidence>
<protein>
    <recommendedName>
        <fullName evidence="7">Myosin motor domain-containing protein</fullName>
    </recommendedName>
</protein>
<evidence type="ECO:0000256" key="6">
    <source>
        <dbReference type="PROSITE-ProRule" id="PRU00782"/>
    </source>
</evidence>
<keyword evidence="1" id="KW-0547">Nucleotide-binding</keyword>
<feature type="non-terminal residue" evidence="8">
    <location>
        <position position="109"/>
    </location>
</feature>
<dbReference type="InterPro" id="IPR001609">
    <property type="entry name" value="Myosin_head_motor_dom-like"/>
</dbReference>
<evidence type="ECO:0000313" key="9">
    <source>
        <dbReference type="Proteomes" id="UP001189429"/>
    </source>
</evidence>
<comment type="caution">
    <text evidence="6">Lacks conserved residue(s) required for the propagation of feature annotation.</text>
</comment>
<dbReference type="InterPro" id="IPR027417">
    <property type="entry name" value="P-loop_NTPase"/>
</dbReference>
<keyword evidence="2" id="KW-0067">ATP-binding</keyword>
<sequence>SDVASRIQARVLQAQPILESLGNAVTMRNSNSSRFGKYNRVFFDGSGTLCDAGITTYLLESSRVVVHGDRERSYHCFYEMLAGLEDDKLQAFQLERQTGEYRLISTRQV</sequence>
<evidence type="ECO:0000256" key="1">
    <source>
        <dbReference type="ARBA" id="ARBA00022741"/>
    </source>
</evidence>
<dbReference type="InterPro" id="IPR036961">
    <property type="entry name" value="Kinesin_motor_dom_sf"/>
</dbReference>
<keyword evidence="5 6" id="KW-0009">Actin-binding</keyword>
<dbReference type="PANTHER" id="PTHR13140:SF706">
    <property type="entry name" value="DILUTE CLASS UNCONVENTIONAL MYOSIN, ISOFORM C"/>
    <property type="match status" value="1"/>
</dbReference>
<evidence type="ECO:0000256" key="2">
    <source>
        <dbReference type="ARBA" id="ARBA00022840"/>
    </source>
</evidence>
<reference evidence="8" key="1">
    <citation type="submission" date="2023-10" db="EMBL/GenBank/DDBJ databases">
        <authorList>
            <person name="Chen Y."/>
            <person name="Shah S."/>
            <person name="Dougan E. K."/>
            <person name="Thang M."/>
            <person name="Chan C."/>
        </authorList>
    </citation>
    <scope>NUCLEOTIDE SEQUENCE [LARGE SCALE GENOMIC DNA]</scope>
</reference>
<dbReference type="Pfam" id="PF00063">
    <property type="entry name" value="Myosin_head"/>
    <property type="match status" value="1"/>
</dbReference>
<dbReference type="SUPFAM" id="SSF52540">
    <property type="entry name" value="P-loop containing nucleoside triphosphate hydrolases"/>
    <property type="match status" value="1"/>
</dbReference>
<dbReference type="Proteomes" id="UP001189429">
    <property type="component" value="Unassembled WGS sequence"/>
</dbReference>
<gene>
    <name evidence="8" type="ORF">PCOR1329_LOCUS32012</name>
</gene>
<proteinExistence type="inferred from homology"/>
<comment type="caution">
    <text evidence="8">The sequence shown here is derived from an EMBL/GenBank/DDBJ whole genome shotgun (WGS) entry which is preliminary data.</text>
</comment>
<dbReference type="Gene3D" id="3.40.850.10">
    <property type="entry name" value="Kinesin motor domain"/>
    <property type="match status" value="1"/>
</dbReference>
<keyword evidence="9" id="KW-1185">Reference proteome</keyword>
<evidence type="ECO:0000256" key="5">
    <source>
        <dbReference type="ARBA" id="ARBA00023203"/>
    </source>
</evidence>